<name>A0A1G8G8R9_9PSED</name>
<dbReference type="InterPro" id="IPR011990">
    <property type="entry name" value="TPR-like_helical_dom_sf"/>
</dbReference>
<dbReference type="Proteomes" id="UP000199636">
    <property type="component" value="Unassembled WGS sequence"/>
</dbReference>
<keyword evidence="1" id="KW-0732">Signal</keyword>
<reference evidence="3" key="1">
    <citation type="submission" date="2016-10" db="EMBL/GenBank/DDBJ databases">
        <authorList>
            <person name="Varghese N."/>
            <person name="Submissions S."/>
        </authorList>
    </citation>
    <scope>NUCLEOTIDE SEQUENCE [LARGE SCALE GENOMIC DNA]</scope>
    <source>
        <strain evidence="3">CCM 7469</strain>
    </source>
</reference>
<gene>
    <name evidence="2" type="ORF">SAMN05216272_10477</name>
</gene>
<feature type="chain" id="PRO_5011506691" evidence="1">
    <location>
        <begin position="22"/>
        <end position="229"/>
    </location>
</feature>
<proteinExistence type="predicted"/>
<accession>A0A1G8G8R9</accession>
<sequence>MNRRIALLSLTLLLGAATAQAKDKPLPGDGDYRKALPFLDKAAEQIAGMEKAREAGKSPAEAAKPFSATLSKNLNQAIPLLNQAAAQKHPVAEYRLAQVLADFAQDAKSQQRACELLGDSLKQGFAPAALELETLCPEQAKRAQFLQQAEAAARSGRYAKYFPQPSHALGWCSAKREMTLNATLGGLRDYQADIYLMLSTKVPAAKRDGYRQRAAEKGCALAQPSQPAN</sequence>
<evidence type="ECO:0000256" key="1">
    <source>
        <dbReference type="SAM" id="SignalP"/>
    </source>
</evidence>
<dbReference type="EMBL" id="FNDS01000004">
    <property type="protein sequence ID" value="SDH90690.1"/>
    <property type="molecule type" value="Genomic_DNA"/>
</dbReference>
<feature type="signal peptide" evidence="1">
    <location>
        <begin position="1"/>
        <end position="21"/>
    </location>
</feature>
<dbReference type="RefSeq" id="WP_090262513.1">
    <property type="nucleotide sequence ID" value="NZ_FNDS01000004.1"/>
</dbReference>
<dbReference type="OrthoDB" id="6949568at2"/>
<keyword evidence="3" id="KW-1185">Reference proteome</keyword>
<organism evidence="2 3">
    <name type="scientific">Pseudomonas panipatensis</name>
    <dbReference type="NCBI Taxonomy" id="428992"/>
    <lineage>
        <taxon>Bacteria</taxon>
        <taxon>Pseudomonadati</taxon>
        <taxon>Pseudomonadota</taxon>
        <taxon>Gammaproteobacteria</taxon>
        <taxon>Pseudomonadales</taxon>
        <taxon>Pseudomonadaceae</taxon>
        <taxon>Pseudomonas</taxon>
    </lineage>
</organism>
<dbReference type="AlphaFoldDB" id="A0A1G8G8R9"/>
<evidence type="ECO:0000313" key="3">
    <source>
        <dbReference type="Proteomes" id="UP000199636"/>
    </source>
</evidence>
<dbReference type="SUPFAM" id="SSF81901">
    <property type="entry name" value="HCP-like"/>
    <property type="match status" value="1"/>
</dbReference>
<dbReference type="Gene3D" id="1.25.40.10">
    <property type="entry name" value="Tetratricopeptide repeat domain"/>
    <property type="match status" value="1"/>
</dbReference>
<protein>
    <submittedName>
        <fullName evidence="2">Uncharacterized protein</fullName>
    </submittedName>
</protein>
<dbReference type="STRING" id="428992.SAMN05216272_10477"/>
<evidence type="ECO:0000313" key="2">
    <source>
        <dbReference type="EMBL" id="SDH90690.1"/>
    </source>
</evidence>